<keyword evidence="8 10" id="KW-1133">Transmembrane helix</keyword>
<evidence type="ECO:0000256" key="10">
    <source>
        <dbReference type="SAM" id="Phobius"/>
    </source>
</evidence>
<dbReference type="InterPro" id="IPR011016">
    <property type="entry name" value="Znf_RING-CH"/>
</dbReference>
<dbReference type="SUPFAM" id="SSF57850">
    <property type="entry name" value="RING/U-box"/>
    <property type="match status" value="1"/>
</dbReference>
<evidence type="ECO:0000256" key="9">
    <source>
        <dbReference type="ARBA" id="ARBA00023136"/>
    </source>
</evidence>
<organism evidence="12 13">
    <name type="scientific">Coptotermes formosanus</name>
    <name type="common">Formosan subterranean termite</name>
    <dbReference type="NCBI Taxonomy" id="36987"/>
    <lineage>
        <taxon>Eukaryota</taxon>
        <taxon>Metazoa</taxon>
        <taxon>Ecdysozoa</taxon>
        <taxon>Arthropoda</taxon>
        <taxon>Hexapoda</taxon>
        <taxon>Insecta</taxon>
        <taxon>Pterygota</taxon>
        <taxon>Neoptera</taxon>
        <taxon>Polyneoptera</taxon>
        <taxon>Dictyoptera</taxon>
        <taxon>Blattodea</taxon>
        <taxon>Blattoidea</taxon>
        <taxon>Termitoidae</taxon>
        <taxon>Rhinotermitidae</taxon>
        <taxon>Coptotermes</taxon>
    </lineage>
</organism>
<evidence type="ECO:0000313" key="13">
    <source>
        <dbReference type="Proteomes" id="UP000502823"/>
    </source>
</evidence>
<dbReference type="GO" id="GO:0016567">
    <property type="term" value="P:protein ubiquitination"/>
    <property type="evidence" value="ECO:0007669"/>
    <property type="project" value="TreeGrafter"/>
</dbReference>
<keyword evidence="5" id="KW-0863">Zinc-finger</keyword>
<dbReference type="PROSITE" id="PS51292">
    <property type="entry name" value="ZF_RING_CH"/>
    <property type="match status" value="1"/>
</dbReference>
<feature type="transmembrane region" description="Helical" evidence="10">
    <location>
        <begin position="247"/>
        <end position="270"/>
    </location>
</feature>
<evidence type="ECO:0000256" key="5">
    <source>
        <dbReference type="ARBA" id="ARBA00022771"/>
    </source>
</evidence>
<proteinExistence type="predicted"/>
<dbReference type="GO" id="GO:0016020">
    <property type="term" value="C:membrane"/>
    <property type="evidence" value="ECO:0007669"/>
    <property type="project" value="UniProtKB-SubCell"/>
</dbReference>
<evidence type="ECO:0000256" key="7">
    <source>
        <dbReference type="ARBA" id="ARBA00022833"/>
    </source>
</evidence>
<dbReference type="Pfam" id="PF12906">
    <property type="entry name" value="RINGv"/>
    <property type="match status" value="1"/>
</dbReference>
<dbReference type="AlphaFoldDB" id="A0A6L2Q6Y1"/>
<evidence type="ECO:0000256" key="6">
    <source>
        <dbReference type="ARBA" id="ARBA00022786"/>
    </source>
</evidence>
<dbReference type="GO" id="GO:0008270">
    <property type="term" value="F:zinc ion binding"/>
    <property type="evidence" value="ECO:0007669"/>
    <property type="project" value="UniProtKB-KW"/>
</dbReference>
<feature type="domain" description="RING-CH-type" evidence="11">
    <location>
        <begin position="127"/>
        <end position="221"/>
    </location>
</feature>
<protein>
    <recommendedName>
        <fullName evidence="11">RING-CH-type domain-containing protein</fullName>
    </recommendedName>
</protein>
<dbReference type="GO" id="GO:0004842">
    <property type="term" value="F:ubiquitin-protein transferase activity"/>
    <property type="evidence" value="ECO:0007669"/>
    <property type="project" value="TreeGrafter"/>
</dbReference>
<sequence length="356" mass="40700">MIYTGIHLQQQGRNIEEQNVVPMKRCHKHAIAWTYIQKYGAERVGLLYFALIIMAEKNEIATVVCQENNPVTRWQKQVCSSTDENPEVATRCSTHIQEKEIFQKDTMIIQPSESASTPVPYRPAHSRLSSSGSVCRICHEGAKFDYYLLFSYKVNFFFACTQITHFVDYFGSFLHDSSENLISPCECTGTLGLVHKSCLEKWLSASNKTECEICKYQFNTSRHPGSVWQWFRSHEGLDCHQGLYGDVLCLLILTPPCLISIYLCGMGSAMYMRHGLWEAMGLAMLCCFLLATFVLWVGITVRFHLRRMRRWQRMNQRVQLVDVQCGQCPDLRQQRAEVNNNGHPEEGNSNAASGVV</sequence>
<dbReference type="InParanoid" id="A0A6L2Q6Y1"/>
<evidence type="ECO:0000256" key="1">
    <source>
        <dbReference type="ARBA" id="ARBA00004141"/>
    </source>
</evidence>
<keyword evidence="6" id="KW-0833">Ubl conjugation pathway</keyword>
<feature type="transmembrane region" description="Helical" evidence="10">
    <location>
        <begin position="282"/>
        <end position="305"/>
    </location>
</feature>
<keyword evidence="13" id="KW-1185">Reference proteome</keyword>
<evidence type="ECO:0000256" key="4">
    <source>
        <dbReference type="ARBA" id="ARBA00022723"/>
    </source>
</evidence>
<comment type="caution">
    <text evidence="12">The sequence shown here is derived from an EMBL/GenBank/DDBJ whole genome shotgun (WGS) entry which is preliminary data.</text>
</comment>
<name>A0A6L2Q6Y1_COPFO</name>
<gene>
    <name evidence="12" type="ORF">Cfor_05237</name>
</gene>
<evidence type="ECO:0000259" key="11">
    <source>
        <dbReference type="PROSITE" id="PS51292"/>
    </source>
</evidence>
<evidence type="ECO:0000313" key="12">
    <source>
        <dbReference type="EMBL" id="GFG39690.1"/>
    </source>
</evidence>
<comment type="subcellular location">
    <subcellularLocation>
        <location evidence="1">Membrane</location>
        <topology evidence="1">Multi-pass membrane protein</topology>
    </subcellularLocation>
</comment>
<keyword evidence="9 10" id="KW-0472">Membrane</keyword>
<keyword evidence="3 10" id="KW-0812">Transmembrane</keyword>
<evidence type="ECO:0000256" key="2">
    <source>
        <dbReference type="ARBA" id="ARBA00022679"/>
    </source>
</evidence>
<keyword evidence="4" id="KW-0479">Metal-binding</keyword>
<dbReference type="PANTHER" id="PTHR46065">
    <property type="entry name" value="E3 UBIQUITIN-PROTEIN LIGASE MARCH 2/3 FAMILY MEMBER"/>
    <property type="match status" value="1"/>
</dbReference>
<accession>A0A6L2Q6Y1</accession>
<evidence type="ECO:0000256" key="3">
    <source>
        <dbReference type="ARBA" id="ARBA00022692"/>
    </source>
</evidence>
<dbReference type="Gene3D" id="3.30.40.10">
    <property type="entry name" value="Zinc/RING finger domain, C3HC4 (zinc finger)"/>
    <property type="match status" value="1"/>
</dbReference>
<dbReference type="InterPro" id="IPR013083">
    <property type="entry name" value="Znf_RING/FYVE/PHD"/>
</dbReference>
<dbReference type="SMART" id="SM00744">
    <property type="entry name" value="RINGv"/>
    <property type="match status" value="1"/>
</dbReference>
<dbReference type="OrthoDB" id="273089at2759"/>
<keyword evidence="7" id="KW-0862">Zinc</keyword>
<reference evidence="13" key="1">
    <citation type="submission" date="2020-01" db="EMBL/GenBank/DDBJ databases">
        <title>Draft genome sequence of the Termite Coptotermes fromosanus.</title>
        <authorList>
            <person name="Itakura S."/>
            <person name="Yosikawa Y."/>
            <person name="Umezawa K."/>
        </authorList>
    </citation>
    <scope>NUCLEOTIDE SEQUENCE [LARGE SCALE GENOMIC DNA]</scope>
</reference>
<dbReference type="EMBL" id="BLKM01000971">
    <property type="protein sequence ID" value="GFG39690.1"/>
    <property type="molecule type" value="Genomic_DNA"/>
</dbReference>
<evidence type="ECO:0000256" key="8">
    <source>
        <dbReference type="ARBA" id="ARBA00022989"/>
    </source>
</evidence>
<dbReference type="PANTHER" id="PTHR46065:SF3">
    <property type="entry name" value="FI20425P1"/>
    <property type="match status" value="1"/>
</dbReference>
<dbReference type="Proteomes" id="UP000502823">
    <property type="component" value="Unassembled WGS sequence"/>
</dbReference>
<keyword evidence="2" id="KW-0808">Transferase</keyword>